<protein>
    <submittedName>
        <fullName evidence="1">Uncharacterized protein</fullName>
    </submittedName>
</protein>
<dbReference type="EMBL" id="CAUYUJ010013180">
    <property type="protein sequence ID" value="CAK0835749.1"/>
    <property type="molecule type" value="Genomic_DNA"/>
</dbReference>
<dbReference type="Proteomes" id="UP001189429">
    <property type="component" value="Unassembled WGS sequence"/>
</dbReference>
<reference evidence="1" key="1">
    <citation type="submission" date="2023-10" db="EMBL/GenBank/DDBJ databases">
        <authorList>
            <person name="Chen Y."/>
            <person name="Shah S."/>
            <person name="Dougan E. K."/>
            <person name="Thang M."/>
            <person name="Chan C."/>
        </authorList>
    </citation>
    <scope>NUCLEOTIDE SEQUENCE [LARGE SCALE GENOMIC DNA]</scope>
</reference>
<name>A0ABN9STL9_9DINO</name>
<keyword evidence="2" id="KW-1185">Reference proteome</keyword>
<sequence length="103" mass="11468">MRANCMQIEVNVPCNSIDFAWRCRVGLLDVFAARFTSLLRLPFYPASPKSVIPSSGGSLRVSPIWCYPLAPHAEATRAQPTTDRCGLRCQESTWCPACLHRTV</sequence>
<accession>A0ABN9STL9</accession>
<comment type="caution">
    <text evidence="1">The sequence shown here is derived from an EMBL/GenBank/DDBJ whole genome shotgun (WGS) entry which is preliminary data.</text>
</comment>
<proteinExistence type="predicted"/>
<organism evidence="1 2">
    <name type="scientific">Prorocentrum cordatum</name>
    <dbReference type="NCBI Taxonomy" id="2364126"/>
    <lineage>
        <taxon>Eukaryota</taxon>
        <taxon>Sar</taxon>
        <taxon>Alveolata</taxon>
        <taxon>Dinophyceae</taxon>
        <taxon>Prorocentrales</taxon>
        <taxon>Prorocentraceae</taxon>
        <taxon>Prorocentrum</taxon>
    </lineage>
</organism>
<evidence type="ECO:0000313" key="1">
    <source>
        <dbReference type="EMBL" id="CAK0835749.1"/>
    </source>
</evidence>
<evidence type="ECO:0000313" key="2">
    <source>
        <dbReference type="Proteomes" id="UP001189429"/>
    </source>
</evidence>
<gene>
    <name evidence="1" type="ORF">PCOR1329_LOCUS32461</name>
</gene>